<dbReference type="RefSeq" id="WP_189691090.1">
    <property type="nucleotide sequence ID" value="NZ_BMYK01000053.1"/>
</dbReference>
<name>A0ABQ3GIL3_9BURK</name>
<proteinExistence type="predicted"/>
<evidence type="ECO:0000313" key="1">
    <source>
        <dbReference type="EMBL" id="GHD04717.1"/>
    </source>
</evidence>
<evidence type="ECO:0000313" key="2">
    <source>
        <dbReference type="Proteomes" id="UP000626210"/>
    </source>
</evidence>
<protein>
    <submittedName>
        <fullName evidence="1">Uncharacterized protein</fullName>
    </submittedName>
</protein>
<gene>
    <name evidence="1" type="ORF">GCM10007320_65890</name>
</gene>
<dbReference type="EMBL" id="BMYK01000053">
    <property type="protein sequence ID" value="GHD04717.1"/>
    <property type="molecule type" value="Genomic_DNA"/>
</dbReference>
<sequence length="306" mass="31917">MSILAPDTDPLLARPNADRLAYATGMLLDAQDFSDEQTYHRGRLARALAFLAGPGTLAGLRVEHVPGSAEQVEEIRVQPGLAVDRLGRLIELPRPACLRLPRWYAALAAVGAGSAAAQASYDALAGFVSPRFTEAGTALPARALVADVFLRFVACPRGLTPSFAQGPFDALNAVSTARLRDAYELQLIARPGLDDGYDGLPLPPGGAALGDATATPGARRDALQDAVLLGWSASGHAGGTDEDGGLEPAPEHPAELADHSAVFLARVLLPVDGATPPARTADTPLVDNWGRRFLPPAALFAQWAGS</sequence>
<comment type="caution">
    <text evidence="1">The sequence shown here is derived from an EMBL/GenBank/DDBJ whole genome shotgun (WGS) entry which is preliminary data.</text>
</comment>
<dbReference type="Proteomes" id="UP000626210">
    <property type="component" value="Unassembled WGS sequence"/>
</dbReference>
<keyword evidence="2" id="KW-1185">Reference proteome</keyword>
<accession>A0ABQ3GIL3</accession>
<reference evidence="2" key="1">
    <citation type="journal article" date="2019" name="Int. J. Syst. Evol. Microbiol.">
        <title>The Global Catalogue of Microorganisms (GCM) 10K type strain sequencing project: providing services to taxonomists for standard genome sequencing and annotation.</title>
        <authorList>
            <consortium name="The Broad Institute Genomics Platform"/>
            <consortium name="The Broad Institute Genome Sequencing Center for Infectious Disease"/>
            <person name="Wu L."/>
            <person name="Ma J."/>
        </authorList>
    </citation>
    <scope>NUCLEOTIDE SEQUENCE [LARGE SCALE GENOMIC DNA]</scope>
    <source>
        <strain evidence="2">KCTC 23314</strain>
    </source>
</reference>
<organism evidence="1 2">
    <name type="scientific">Pseudorhodoferax aquiterrae</name>
    <dbReference type="NCBI Taxonomy" id="747304"/>
    <lineage>
        <taxon>Bacteria</taxon>
        <taxon>Pseudomonadati</taxon>
        <taxon>Pseudomonadota</taxon>
        <taxon>Betaproteobacteria</taxon>
        <taxon>Burkholderiales</taxon>
        <taxon>Comamonadaceae</taxon>
    </lineage>
</organism>